<feature type="transmembrane region" description="Helical" evidence="6">
    <location>
        <begin position="211"/>
        <end position="232"/>
    </location>
</feature>
<dbReference type="GO" id="GO:0006825">
    <property type="term" value="P:copper ion transport"/>
    <property type="evidence" value="ECO:0007669"/>
    <property type="project" value="InterPro"/>
</dbReference>
<keyword evidence="6" id="KW-0997">Cell inner membrane</keyword>
<evidence type="ECO:0000256" key="5">
    <source>
        <dbReference type="ARBA" id="ARBA00023136"/>
    </source>
</evidence>
<evidence type="ECO:0000313" key="8">
    <source>
        <dbReference type="EMBL" id="MBT2328110.1"/>
    </source>
</evidence>
<accession>A0A944DJK2</accession>
<dbReference type="InterPro" id="IPR008457">
    <property type="entry name" value="Cu-R_CopD_dom"/>
</dbReference>
<feature type="transmembrane region" description="Helical" evidence="6">
    <location>
        <begin position="261"/>
        <end position="279"/>
    </location>
</feature>
<dbReference type="AlphaFoldDB" id="A0A944DJK2"/>
<keyword evidence="3 6" id="KW-0812">Transmembrane</keyword>
<protein>
    <recommendedName>
        <fullName evidence="6">Copper resistance protein D</fullName>
    </recommendedName>
</protein>
<comment type="similarity">
    <text evidence="6">Belongs to the CopD family.</text>
</comment>
<evidence type="ECO:0000256" key="3">
    <source>
        <dbReference type="ARBA" id="ARBA00022692"/>
    </source>
</evidence>
<dbReference type="GO" id="GO:0005886">
    <property type="term" value="C:plasma membrane"/>
    <property type="evidence" value="ECO:0007669"/>
    <property type="project" value="UniProtKB-SubCell"/>
</dbReference>
<dbReference type="InterPro" id="IPR047689">
    <property type="entry name" value="CopD"/>
</dbReference>
<organism evidence="8 9">
    <name type="scientific">Pseudomonas fluorescens</name>
    <dbReference type="NCBI Taxonomy" id="294"/>
    <lineage>
        <taxon>Bacteria</taxon>
        <taxon>Pseudomonadati</taxon>
        <taxon>Pseudomonadota</taxon>
        <taxon>Gammaproteobacteria</taxon>
        <taxon>Pseudomonadales</taxon>
        <taxon>Pseudomonadaceae</taxon>
        <taxon>Pseudomonas</taxon>
    </lineage>
</organism>
<sequence length="287" mass="30583">MVLFGLAAFGLYSLRGPERTSGVVLHFRALLLTTALFGVLLSVAAMLCMAWAMSGVSDWGELLPHIEMMVLETDVGLSWSVRIAALSLAAIAVALNHRSPAASLWLVTLSGAVALATLAWTGHGAMDEGVRRNWHFITDFMHLWAAGGWVGALAAFALLLRQAEQRLPVLARTLTGFETAGAVIVLVISVTGVVNYLFIVGPSVDGLLDSTYGQLLALKVALFAAMLVFAALNRFHLTPLLEQARQSGEHSVAVNALRRSMVLELSVAVAILALVAWLGTLSPQMNS</sequence>
<keyword evidence="4 6" id="KW-1133">Transmembrane helix</keyword>
<evidence type="ECO:0000256" key="4">
    <source>
        <dbReference type="ARBA" id="ARBA00022989"/>
    </source>
</evidence>
<comment type="caution">
    <text evidence="6">Lacks conserved residue(s) required for the propagation of feature annotation.</text>
</comment>
<dbReference type="Pfam" id="PF05425">
    <property type="entry name" value="CopD"/>
    <property type="match status" value="1"/>
</dbReference>
<dbReference type="InterPro" id="IPR032694">
    <property type="entry name" value="CopC/D"/>
</dbReference>
<dbReference type="GO" id="GO:0046688">
    <property type="term" value="P:response to copper ion"/>
    <property type="evidence" value="ECO:0007669"/>
    <property type="project" value="UniProtKB-UniRule"/>
</dbReference>
<feature type="transmembrane region" description="Helical" evidence="6">
    <location>
        <begin position="76"/>
        <end position="95"/>
    </location>
</feature>
<evidence type="ECO:0000256" key="1">
    <source>
        <dbReference type="ARBA" id="ARBA00004651"/>
    </source>
</evidence>
<keyword evidence="5 6" id="KW-0472">Membrane</keyword>
<comment type="function">
    <text evidence="6">Involved in copper resistance.</text>
</comment>
<dbReference type="Proteomes" id="UP000692896">
    <property type="component" value="Unassembled WGS sequence"/>
</dbReference>
<evidence type="ECO:0000256" key="2">
    <source>
        <dbReference type="ARBA" id="ARBA00022475"/>
    </source>
</evidence>
<evidence type="ECO:0000256" key="6">
    <source>
        <dbReference type="RuleBase" id="RU369037"/>
    </source>
</evidence>
<dbReference type="PANTHER" id="PTHR34820">
    <property type="entry name" value="INNER MEMBRANE PROTEIN YEBZ"/>
    <property type="match status" value="1"/>
</dbReference>
<comment type="caution">
    <text evidence="8">The sequence shown here is derived from an EMBL/GenBank/DDBJ whole genome shotgun (WGS) entry which is preliminary data.</text>
</comment>
<feature type="transmembrane region" description="Helical" evidence="6">
    <location>
        <begin position="141"/>
        <end position="160"/>
    </location>
</feature>
<proteinExistence type="inferred from homology"/>
<dbReference type="PANTHER" id="PTHR34820:SF4">
    <property type="entry name" value="INNER MEMBRANE PROTEIN YEBZ"/>
    <property type="match status" value="1"/>
</dbReference>
<dbReference type="EMBL" id="JAGGOB010000009">
    <property type="protein sequence ID" value="MBT2328110.1"/>
    <property type="molecule type" value="Genomic_DNA"/>
</dbReference>
<gene>
    <name evidence="8" type="primary">copD</name>
    <name evidence="8" type="ORF">J7E47_05215</name>
</gene>
<feature type="domain" description="Copper resistance protein D" evidence="7">
    <location>
        <begin position="172"/>
        <end position="278"/>
    </location>
</feature>
<comment type="subcellular location">
    <subcellularLocation>
        <location evidence="6">Cell inner membrane</location>
        <topology evidence="6">Multi-pass membrane protein</topology>
    </subcellularLocation>
    <subcellularLocation>
        <location evidence="1">Cell membrane</location>
        <topology evidence="1">Multi-pass membrane protein</topology>
    </subcellularLocation>
</comment>
<keyword evidence="6" id="KW-0186">Copper</keyword>
<keyword evidence="2 6" id="KW-1003">Cell membrane</keyword>
<feature type="transmembrane region" description="Helical" evidence="6">
    <location>
        <begin position="180"/>
        <end position="199"/>
    </location>
</feature>
<dbReference type="NCBIfam" id="NF033808">
    <property type="entry name" value="copper_CopD"/>
    <property type="match status" value="1"/>
</dbReference>
<feature type="transmembrane region" description="Helical" evidence="6">
    <location>
        <begin position="102"/>
        <end position="121"/>
    </location>
</feature>
<feature type="transmembrane region" description="Helical" evidence="6">
    <location>
        <begin position="29"/>
        <end position="56"/>
    </location>
</feature>
<reference evidence="8" key="1">
    <citation type="submission" date="2021-03" db="EMBL/GenBank/DDBJ databases">
        <title>Genomic analysis provides insights into the functional capacity of soil bacteria communities inhabiting an altitudinal gradient in the Atacama Desert.</title>
        <authorList>
            <person name="Gonzalez M."/>
            <person name="Maldonado J."/>
            <person name="Maza F."/>
            <person name="Hodar C."/>
            <person name="Cortes M."/>
            <person name="Palma R."/>
            <person name="Andreani C."/>
            <person name="Gaete A."/>
            <person name="Vasquez-Dean J."/>
            <person name="Acuna V."/>
            <person name="Aguado M."/>
            <person name="Mandakovic D."/>
            <person name="Latorre M."/>
            <person name="Orellana A."/>
            <person name="Gutierrez R."/>
            <person name="Montecino M."/>
            <person name="Allende M."/>
            <person name="Maass A."/>
            <person name="Cambiazo V."/>
        </authorList>
    </citation>
    <scope>NUCLEOTIDE SEQUENCE</scope>
    <source>
        <strain evidence="8">ISL-25</strain>
    </source>
</reference>
<evidence type="ECO:0000313" key="9">
    <source>
        <dbReference type="Proteomes" id="UP000692896"/>
    </source>
</evidence>
<evidence type="ECO:0000259" key="7">
    <source>
        <dbReference type="Pfam" id="PF05425"/>
    </source>
</evidence>
<name>A0A944DJK2_PSEFL</name>